<feature type="transmembrane region" description="Helical" evidence="1">
    <location>
        <begin position="128"/>
        <end position="146"/>
    </location>
</feature>
<feature type="transmembrane region" description="Helical" evidence="1">
    <location>
        <begin position="90"/>
        <end position="108"/>
    </location>
</feature>
<keyword evidence="1" id="KW-1133">Transmembrane helix</keyword>
<dbReference type="AlphaFoldDB" id="A0AAD3TZM3"/>
<reference evidence="2" key="1">
    <citation type="journal article" date="2023" name="BMC Genomics">
        <title>Chromosome-level genome assemblies of Cutaneotrichosporon spp. (Trichosporonales, Basidiomycota) reveal imbalanced evolution between nucleotide sequences and chromosome synteny.</title>
        <authorList>
            <person name="Kobayashi Y."/>
            <person name="Kayamori A."/>
            <person name="Aoki K."/>
            <person name="Shiwa Y."/>
            <person name="Matsutani M."/>
            <person name="Fujita N."/>
            <person name="Sugita T."/>
            <person name="Iwasaki W."/>
            <person name="Tanaka N."/>
            <person name="Takashima M."/>
        </authorList>
    </citation>
    <scope>NUCLEOTIDE SEQUENCE</scope>
    <source>
        <strain evidence="2">HIS016</strain>
    </source>
</reference>
<feature type="transmembrane region" description="Helical" evidence="1">
    <location>
        <begin position="25"/>
        <end position="44"/>
    </location>
</feature>
<feature type="transmembrane region" description="Helical" evidence="1">
    <location>
        <begin position="56"/>
        <end position="78"/>
    </location>
</feature>
<dbReference type="EMBL" id="BTCM01000009">
    <property type="protein sequence ID" value="GMK59833.1"/>
    <property type="molecule type" value="Genomic_DNA"/>
</dbReference>
<evidence type="ECO:0000256" key="1">
    <source>
        <dbReference type="SAM" id="Phobius"/>
    </source>
</evidence>
<keyword evidence="1" id="KW-0812">Transmembrane</keyword>
<organism evidence="2 3">
    <name type="scientific">Cutaneotrichosporon spelunceum</name>
    <dbReference type="NCBI Taxonomy" id="1672016"/>
    <lineage>
        <taxon>Eukaryota</taxon>
        <taxon>Fungi</taxon>
        <taxon>Dikarya</taxon>
        <taxon>Basidiomycota</taxon>
        <taxon>Agaricomycotina</taxon>
        <taxon>Tremellomycetes</taxon>
        <taxon>Trichosporonales</taxon>
        <taxon>Trichosporonaceae</taxon>
        <taxon>Cutaneotrichosporon</taxon>
    </lineage>
</organism>
<accession>A0AAD3TZM3</accession>
<keyword evidence="1" id="KW-0472">Membrane</keyword>
<keyword evidence="3" id="KW-1185">Reference proteome</keyword>
<comment type="caution">
    <text evidence="2">The sequence shown here is derived from an EMBL/GenBank/DDBJ whole genome shotgun (WGS) entry which is preliminary data.</text>
</comment>
<feature type="transmembrane region" description="Helical" evidence="1">
    <location>
        <begin position="194"/>
        <end position="213"/>
    </location>
</feature>
<proteinExistence type="predicted"/>
<feature type="transmembrane region" description="Helical" evidence="1">
    <location>
        <begin position="166"/>
        <end position="187"/>
    </location>
</feature>
<reference evidence="2" key="2">
    <citation type="submission" date="2023-06" db="EMBL/GenBank/DDBJ databases">
        <authorList>
            <person name="Kobayashi Y."/>
            <person name="Kayamori A."/>
            <person name="Aoki K."/>
            <person name="Shiwa Y."/>
            <person name="Fujita N."/>
            <person name="Sugita T."/>
            <person name="Iwasaki W."/>
            <person name="Tanaka N."/>
            <person name="Takashima M."/>
        </authorList>
    </citation>
    <scope>NUCLEOTIDE SEQUENCE</scope>
    <source>
        <strain evidence="2">HIS016</strain>
    </source>
</reference>
<sequence length="291" mass="32911">MSNMLQRLNLDIFNFTGGTPQPPDLAPSIVFAILYGLALPILIWRVTNRESRTWLLLRPATFLLLRLSMYILRAIMSINPYDIHYLSGEASLVNISFLILLFPVLDLWRRHILTTVQRRDRPTWVRPVIPYVTLLVSIILSIVTATKVDPTGPTSALVRGLWRANYILSLATVVMGLIYVPLCHFLIHLGRRGSLYLMFLLSLCFVTAVYRVIQLHTLDPHAPVRSRAAFYILEGASDWICLAAILAININVWYPGELAWKKEPYEPDEAVMTAPSTDSMTVLVNGGRVQV</sequence>
<evidence type="ECO:0000313" key="2">
    <source>
        <dbReference type="EMBL" id="GMK59833.1"/>
    </source>
</evidence>
<dbReference type="Proteomes" id="UP001222932">
    <property type="component" value="Unassembled WGS sequence"/>
</dbReference>
<evidence type="ECO:0000313" key="3">
    <source>
        <dbReference type="Proteomes" id="UP001222932"/>
    </source>
</evidence>
<gene>
    <name evidence="2" type="ORF">CspeluHIS016_0900500</name>
</gene>
<name>A0AAD3TZM3_9TREE</name>
<feature type="transmembrane region" description="Helical" evidence="1">
    <location>
        <begin position="228"/>
        <end position="254"/>
    </location>
</feature>
<protein>
    <submittedName>
        <fullName evidence="2">Uncharacterized protein</fullName>
    </submittedName>
</protein>